<proteinExistence type="predicted"/>
<dbReference type="PROSITE" id="PS50850">
    <property type="entry name" value="MFS"/>
    <property type="match status" value="1"/>
</dbReference>
<keyword evidence="2" id="KW-0813">Transport</keyword>
<feature type="transmembrane region" description="Helical" evidence="7">
    <location>
        <begin position="346"/>
        <end position="369"/>
    </location>
</feature>
<dbReference type="PANTHER" id="PTHR23517:SF3">
    <property type="entry name" value="INTEGRAL MEMBRANE TRANSPORT PROTEIN"/>
    <property type="match status" value="1"/>
</dbReference>
<feature type="domain" description="Major facilitator superfamily (MFS) profile" evidence="8">
    <location>
        <begin position="1"/>
        <end position="396"/>
    </location>
</feature>
<protein>
    <submittedName>
        <fullName evidence="9">MFS transporter</fullName>
    </submittedName>
</protein>
<evidence type="ECO:0000256" key="5">
    <source>
        <dbReference type="ARBA" id="ARBA00022989"/>
    </source>
</evidence>
<feature type="transmembrane region" description="Helical" evidence="7">
    <location>
        <begin position="12"/>
        <end position="33"/>
    </location>
</feature>
<dbReference type="Pfam" id="PF07690">
    <property type="entry name" value="MFS_1"/>
    <property type="match status" value="1"/>
</dbReference>
<dbReference type="InterPro" id="IPR011701">
    <property type="entry name" value="MFS"/>
</dbReference>
<evidence type="ECO:0000313" key="10">
    <source>
        <dbReference type="Proteomes" id="UP001596398"/>
    </source>
</evidence>
<evidence type="ECO:0000256" key="6">
    <source>
        <dbReference type="ARBA" id="ARBA00023136"/>
    </source>
</evidence>
<feature type="transmembrane region" description="Helical" evidence="7">
    <location>
        <begin position="166"/>
        <end position="186"/>
    </location>
</feature>
<dbReference type="Proteomes" id="UP001596398">
    <property type="component" value="Unassembled WGS sequence"/>
</dbReference>
<evidence type="ECO:0000256" key="4">
    <source>
        <dbReference type="ARBA" id="ARBA00022692"/>
    </source>
</evidence>
<feature type="transmembrane region" description="Helical" evidence="7">
    <location>
        <begin position="79"/>
        <end position="98"/>
    </location>
</feature>
<comment type="caution">
    <text evidence="9">The sequence shown here is derived from an EMBL/GenBank/DDBJ whole genome shotgun (WGS) entry which is preliminary data.</text>
</comment>
<feature type="transmembrane region" description="Helical" evidence="7">
    <location>
        <begin position="219"/>
        <end position="243"/>
    </location>
</feature>
<organism evidence="9 10">
    <name type="scientific">Halosegnis marinus</name>
    <dbReference type="NCBI Taxonomy" id="3034023"/>
    <lineage>
        <taxon>Archaea</taxon>
        <taxon>Methanobacteriati</taxon>
        <taxon>Methanobacteriota</taxon>
        <taxon>Stenosarchaea group</taxon>
        <taxon>Halobacteria</taxon>
        <taxon>Halobacteriales</taxon>
        <taxon>Natronomonadaceae</taxon>
        <taxon>Halosegnis</taxon>
    </lineage>
</organism>
<feature type="transmembrane region" description="Helical" evidence="7">
    <location>
        <begin position="375"/>
        <end position="394"/>
    </location>
</feature>
<comment type="subcellular location">
    <subcellularLocation>
        <location evidence="1">Cell membrane</location>
        <topology evidence="1">Multi-pass membrane protein</topology>
    </subcellularLocation>
</comment>
<keyword evidence="3" id="KW-1003">Cell membrane</keyword>
<accession>A0ABD5ZRE7</accession>
<dbReference type="GO" id="GO:0005886">
    <property type="term" value="C:plasma membrane"/>
    <property type="evidence" value="ECO:0007669"/>
    <property type="project" value="UniProtKB-SubCell"/>
</dbReference>
<feature type="transmembrane region" description="Helical" evidence="7">
    <location>
        <begin position="139"/>
        <end position="160"/>
    </location>
</feature>
<dbReference type="AlphaFoldDB" id="A0ABD5ZRE7"/>
<dbReference type="EMBL" id="JBHTAP010000001">
    <property type="protein sequence ID" value="MFC7236191.1"/>
    <property type="molecule type" value="Genomic_DNA"/>
</dbReference>
<name>A0ABD5ZRE7_9EURY</name>
<evidence type="ECO:0000256" key="7">
    <source>
        <dbReference type="SAM" id="Phobius"/>
    </source>
</evidence>
<dbReference type="InterPro" id="IPR036259">
    <property type="entry name" value="MFS_trans_sf"/>
</dbReference>
<keyword evidence="4 7" id="KW-0812">Transmembrane</keyword>
<evidence type="ECO:0000259" key="8">
    <source>
        <dbReference type="PROSITE" id="PS50850"/>
    </source>
</evidence>
<keyword evidence="6 7" id="KW-0472">Membrane</keyword>
<sequence length="396" mass="39961">MGVRRATAVLGRYEPVAIVGGLWLVAKLLRYTFPALFPTLREAPAFSATLLGAAYTVMMLLYALMQFPSGALADTVEDVRVVAAGALVAALGGGLFLLPASVPVLVAGMLLVGVGTGVHKTVSVSLLSRLYPERTGRALGTFDTLGTAGGVVAPLLVVAALSSVGWPWLLVATGLAGALLTVALALRVPRGDAPTVGLASAVRATDVRSYLPPFRRPRFLLFVAVTLCFAFAYNGVVAFLPLYLVESGLAAATASGLYSLLFAVSVVQVVSGDLADRLGTLRTSTLSLAVATVGLAGLVVGAGDGRLVLGGAVVLLGVGSHGFRPVRGAYLAASFPDEVRGGGVGIARTLLMGVGAVSPTVVGAVADAVGYREAFLALAAAMAGGVVCAAAMVATE</sequence>
<reference evidence="9 10" key="1">
    <citation type="journal article" date="2019" name="Int. J. Syst. Evol. Microbiol.">
        <title>The Global Catalogue of Microorganisms (GCM) 10K type strain sequencing project: providing services to taxonomists for standard genome sequencing and annotation.</title>
        <authorList>
            <consortium name="The Broad Institute Genomics Platform"/>
            <consortium name="The Broad Institute Genome Sequencing Center for Infectious Disease"/>
            <person name="Wu L."/>
            <person name="Ma J."/>
        </authorList>
    </citation>
    <scope>NUCLEOTIDE SEQUENCE [LARGE SCALE GENOMIC DNA]</scope>
    <source>
        <strain evidence="9 10">DT85</strain>
    </source>
</reference>
<feature type="transmembrane region" description="Helical" evidence="7">
    <location>
        <begin position="104"/>
        <end position="127"/>
    </location>
</feature>
<gene>
    <name evidence="9" type="ORF">ACFQJ4_12780</name>
</gene>
<evidence type="ECO:0000256" key="2">
    <source>
        <dbReference type="ARBA" id="ARBA00022448"/>
    </source>
</evidence>
<evidence type="ECO:0000313" key="9">
    <source>
        <dbReference type="EMBL" id="MFC7236191.1"/>
    </source>
</evidence>
<feature type="transmembrane region" description="Helical" evidence="7">
    <location>
        <begin position="283"/>
        <end position="301"/>
    </location>
</feature>
<evidence type="ECO:0000256" key="1">
    <source>
        <dbReference type="ARBA" id="ARBA00004651"/>
    </source>
</evidence>
<dbReference type="InterPro" id="IPR050171">
    <property type="entry name" value="MFS_Transporters"/>
</dbReference>
<keyword evidence="10" id="KW-1185">Reference proteome</keyword>
<feature type="transmembrane region" description="Helical" evidence="7">
    <location>
        <begin position="249"/>
        <end position="271"/>
    </location>
</feature>
<dbReference type="InterPro" id="IPR020846">
    <property type="entry name" value="MFS_dom"/>
</dbReference>
<dbReference type="GeneID" id="79267902"/>
<dbReference type="SUPFAM" id="SSF103473">
    <property type="entry name" value="MFS general substrate transporter"/>
    <property type="match status" value="1"/>
</dbReference>
<evidence type="ECO:0000256" key="3">
    <source>
        <dbReference type="ARBA" id="ARBA00022475"/>
    </source>
</evidence>
<dbReference type="RefSeq" id="WP_276234346.1">
    <property type="nucleotide sequence ID" value="NZ_CP119802.1"/>
</dbReference>
<keyword evidence="5 7" id="KW-1133">Transmembrane helix</keyword>
<feature type="transmembrane region" description="Helical" evidence="7">
    <location>
        <begin position="45"/>
        <end position="67"/>
    </location>
</feature>
<dbReference type="Gene3D" id="1.20.1250.20">
    <property type="entry name" value="MFS general substrate transporter like domains"/>
    <property type="match status" value="1"/>
</dbReference>
<dbReference type="PANTHER" id="PTHR23517">
    <property type="entry name" value="RESISTANCE PROTEIN MDTM, PUTATIVE-RELATED-RELATED"/>
    <property type="match status" value="1"/>
</dbReference>